<evidence type="ECO:0000256" key="1">
    <source>
        <dbReference type="SAM" id="MobiDB-lite"/>
    </source>
</evidence>
<feature type="region of interest" description="Disordered" evidence="1">
    <location>
        <begin position="29"/>
        <end position="122"/>
    </location>
</feature>
<name>A0A2V0NLJ2_9CHLO</name>
<dbReference type="EMBL" id="BDRX01000004">
    <property type="protein sequence ID" value="GBF88281.1"/>
    <property type="molecule type" value="Genomic_DNA"/>
</dbReference>
<dbReference type="Proteomes" id="UP000247498">
    <property type="component" value="Unassembled WGS sequence"/>
</dbReference>
<feature type="compositionally biased region" description="Basic and acidic residues" evidence="1">
    <location>
        <begin position="68"/>
        <end position="77"/>
    </location>
</feature>
<dbReference type="AlphaFoldDB" id="A0A2V0NLJ2"/>
<evidence type="ECO:0000313" key="2">
    <source>
        <dbReference type="EMBL" id="GBF88281.1"/>
    </source>
</evidence>
<reference evidence="2 3" key="1">
    <citation type="journal article" date="2018" name="Sci. Rep.">
        <title>Raphidocelis subcapitata (=Pseudokirchneriella subcapitata) provides an insight into genome evolution and environmental adaptations in the Sphaeropleales.</title>
        <authorList>
            <person name="Suzuki S."/>
            <person name="Yamaguchi H."/>
            <person name="Nakajima N."/>
            <person name="Kawachi M."/>
        </authorList>
    </citation>
    <scope>NUCLEOTIDE SEQUENCE [LARGE SCALE GENOMIC DNA]</scope>
    <source>
        <strain evidence="2 3">NIES-35</strain>
    </source>
</reference>
<proteinExistence type="predicted"/>
<feature type="compositionally biased region" description="Pro residues" evidence="1">
    <location>
        <begin position="37"/>
        <end position="46"/>
    </location>
</feature>
<gene>
    <name evidence="2" type="ORF">Rsub_00993</name>
</gene>
<accession>A0A2V0NLJ2</accession>
<keyword evidence="3" id="KW-1185">Reference proteome</keyword>
<organism evidence="2 3">
    <name type="scientific">Raphidocelis subcapitata</name>
    <dbReference type="NCBI Taxonomy" id="307507"/>
    <lineage>
        <taxon>Eukaryota</taxon>
        <taxon>Viridiplantae</taxon>
        <taxon>Chlorophyta</taxon>
        <taxon>core chlorophytes</taxon>
        <taxon>Chlorophyceae</taxon>
        <taxon>CS clade</taxon>
        <taxon>Sphaeropleales</taxon>
        <taxon>Selenastraceae</taxon>
        <taxon>Raphidocelis</taxon>
    </lineage>
</organism>
<evidence type="ECO:0000313" key="3">
    <source>
        <dbReference type="Proteomes" id="UP000247498"/>
    </source>
</evidence>
<comment type="caution">
    <text evidence="2">The sequence shown here is derived from an EMBL/GenBank/DDBJ whole genome shotgun (WGS) entry which is preliminary data.</text>
</comment>
<sequence>MFLLLSSAARAPAARAAASAAAAAAAASAPRALNTPTGPPTVPPIEPEAAKRAPMPPPIDEQLPGGARVEDLKHVFEGSDATHVARDAEAGTSPETDVTSGRAAARAREMERGGAAEGPPTIAGEAATAAAAAASRLKHAAVDAYNKAADKVMGSLDGDTATRK</sequence>
<protein>
    <submittedName>
        <fullName evidence="2">Uncharacterized protein</fullName>
    </submittedName>
</protein>
<dbReference type="InParanoid" id="A0A2V0NLJ2"/>